<protein>
    <submittedName>
        <fullName evidence="2">Uncharacterized protein</fullName>
    </submittedName>
</protein>
<feature type="compositionally biased region" description="Basic and acidic residues" evidence="1">
    <location>
        <begin position="68"/>
        <end position="79"/>
    </location>
</feature>
<reference evidence="2 3" key="1">
    <citation type="submission" date="2024-02" db="EMBL/GenBank/DDBJ databases">
        <title>Roseibium algae sp. nov., isolated from marine alga (Grateloupia sp.), showing potential in myo-inositol conversion.</title>
        <authorList>
            <person name="Wang Y."/>
        </authorList>
    </citation>
    <scope>NUCLEOTIDE SEQUENCE [LARGE SCALE GENOMIC DNA]</scope>
    <source>
        <strain evidence="2 3">H3510</strain>
    </source>
</reference>
<accession>A0ABU8THA0</accession>
<sequence>MTNTKDTSDEPLADRLRSLNPLNAYMAACGDGPDPRLAKALAQTGSVSGEPVSTTQGAGNVITVDFASTKDRSRARRDAAASADKVT</sequence>
<evidence type="ECO:0000256" key="1">
    <source>
        <dbReference type="SAM" id="MobiDB-lite"/>
    </source>
</evidence>
<dbReference type="Proteomes" id="UP001385499">
    <property type="component" value="Unassembled WGS sequence"/>
</dbReference>
<evidence type="ECO:0000313" key="3">
    <source>
        <dbReference type="Proteomes" id="UP001385499"/>
    </source>
</evidence>
<name>A0ABU8THA0_9HYPH</name>
<organism evidence="2 3">
    <name type="scientific">Roseibium algae</name>
    <dbReference type="NCBI Taxonomy" id="3123038"/>
    <lineage>
        <taxon>Bacteria</taxon>
        <taxon>Pseudomonadati</taxon>
        <taxon>Pseudomonadota</taxon>
        <taxon>Alphaproteobacteria</taxon>
        <taxon>Hyphomicrobiales</taxon>
        <taxon>Stappiaceae</taxon>
        <taxon>Roseibium</taxon>
    </lineage>
</organism>
<evidence type="ECO:0000313" key="2">
    <source>
        <dbReference type="EMBL" id="MEJ8473528.1"/>
    </source>
</evidence>
<keyword evidence="3" id="KW-1185">Reference proteome</keyword>
<comment type="caution">
    <text evidence="2">The sequence shown here is derived from an EMBL/GenBank/DDBJ whole genome shotgun (WGS) entry which is preliminary data.</text>
</comment>
<proteinExistence type="predicted"/>
<dbReference type="EMBL" id="JBAKIA010000002">
    <property type="protein sequence ID" value="MEJ8473528.1"/>
    <property type="molecule type" value="Genomic_DNA"/>
</dbReference>
<feature type="region of interest" description="Disordered" evidence="1">
    <location>
        <begin position="66"/>
        <end position="87"/>
    </location>
</feature>
<gene>
    <name evidence="2" type="ORF">V6575_05470</name>
</gene>
<dbReference type="RefSeq" id="WP_340273126.1">
    <property type="nucleotide sequence ID" value="NZ_JBAKIA010000002.1"/>
</dbReference>